<dbReference type="Pfam" id="PF12965">
    <property type="entry name" value="DUF3854"/>
    <property type="match status" value="1"/>
</dbReference>
<dbReference type="NCBIfam" id="NF042913">
    <property type="entry name" value="CyRepA1"/>
    <property type="match status" value="1"/>
</dbReference>
<evidence type="ECO:0000313" key="2">
    <source>
        <dbReference type="EMBL" id="ACL47756.1"/>
    </source>
</evidence>
<dbReference type="SUPFAM" id="SSF52540">
    <property type="entry name" value="P-loop containing nucleoside triphosphate hydrolases"/>
    <property type="match status" value="1"/>
</dbReference>
<dbReference type="PANTHER" id="PTHR34985:SF1">
    <property type="entry name" value="SLR0554 PROTEIN"/>
    <property type="match status" value="1"/>
</dbReference>
<keyword evidence="2" id="KW-0614">Plasmid</keyword>
<gene>
    <name evidence="2" type="ordered locus">Cyan7425_0044</name>
</gene>
<accession>B8HZA8</accession>
<geneLocation type="plasmid" evidence="2">
    <name>pP742502</name>
</geneLocation>
<evidence type="ECO:0000259" key="1">
    <source>
        <dbReference type="Pfam" id="PF12965"/>
    </source>
</evidence>
<dbReference type="InterPro" id="IPR049996">
    <property type="entry name" value="Slr7037-like"/>
</dbReference>
<dbReference type="OrthoDB" id="473036at2"/>
<dbReference type="InterPro" id="IPR024385">
    <property type="entry name" value="DUF3854"/>
</dbReference>
<dbReference type="KEGG" id="cyn:Cyan7425_0044"/>
<reference evidence="2" key="1">
    <citation type="submission" date="2009-01" db="EMBL/GenBank/DDBJ databases">
        <title>Complete sequence of plasmid2 Cyanothece sp. PCC 7425.</title>
        <authorList>
            <consortium name="US DOE Joint Genome Institute"/>
            <person name="Lucas S."/>
            <person name="Copeland A."/>
            <person name="Lapidus A."/>
            <person name="Glavina del Rio T."/>
            <person name="Dalin E."/>
            <person name="Tice H."/>
            <person name="Bruce D."/>
            <person name="Goodwin L."/>
            <person name="Pitluck S."/>
            <person name="Sims D."/>
            <person name="Meineke L."/>
            <person name="Brettin T."/>
            <person name="Detter J.C."/>
            <person name="Han C."/>
            <person name="Larimer F."/>
            <person name="Land M."/>
            <person name="Hauser L."/>
            <person name="Kyrpides N."/>
            <person name="Ovchinnikova G."/>
            <person name="Liberton M."/>
            <person name="Stoeckel J."/>
            <person name="Banerjee A."/>
            <person name="Singh A."/>
            <person name="Page L."/>
            <person name="Sato H."/>
            <person name="Zhao L."/>
            <person name="Sherman L."/>
            <person name="Pakrasi H."/>
            <person name="Richardson P."/>
        </authorList>
    </citation>
    <scope>NUCLEOTIDE SEQUENCE</scope>
    <source>
        <strain evidence="2">PCC 7425</strain>
        <plasmid evidence="2">pP742502</plasmid>
    </source>
</reference>
<dbReference type="PANTHER" id="PTHR34985">
    <property type="entry name" value="SLR0554 PROTEIN"/>
    <property type="match status" value="1"/>
</dbReference>
<dbReference type="eggNOG" id="COG1061">
    <property type="taxonomic scope" value="Bacteria"/>
</dbReference>
<dbReference type="InterPro" id="IPR034154">
    <property type="entry name" value="TOPRIM_DnaG/twinkle"/>
</dbReference>
<dbReference type="InterPro" id="IPR027417">
    <property type="entry name" value="P-loop_NTPase"/>
</dbReference>
<protein>
    <recommendedName>
        <fullName evidence="1">DUF3854 domain-containing protein</fullName>
    </recommendedName>
</protein>
<dbReference type="EMBL" id="CP001346">
    <property type="protein sequence ID" value="ACL47756.1"/>
    <property type="molecule type" value="Genomic_DNA"/>
</dbReference>
<dbReference type="HOGENOM" id="CLU_004699_0_0_3"/>
<sequence length="967" mass="108464">MVLQALQPSASESILDSRLEEFETLTQLEWTIGSAIDPELFHSTVTVVADTQVDPYSHEVSYPIHEALNWKITRFGHQARATLCGALILNDDGSVWQVKLSQPRLDREKGKSRKYEVPVGTQSRAWFPHQFPIPLWKHIASRWGLTLSRQDIYLGLRTWLIHHPELPVIICEGAKKAACLLSLGYVALALPGIFNGYRKGNQGLIPDLAAIALPGRPIYICFDHDLKPRTIENVNLATKRLGTFFAQAGCTVRVIALPGPEKGVDDFVVAQGKEAFAALYAAAPLLQDWQSHKRWQLTLSPSLKLNRQFLGDLPYPSSGFALIKSPKGTGKTQALQPLIQEATRNGRRVIVITHRIQLGRSICAGLGLDWIEEMHQSETRGLLGFGLCIDSLHPSSQARFNPQDWRGAIVILDELEQIVWHALNSQTCYEKRVLILETLKELIQTVYNSGGLIIGQDADLSDVSVNYLLGLVGAPVVNPWLVVNEWTSQQPCSVSFYHTPDPSPLIIQLSDSIEAGAIFVCVDAQKPKSRWGSINLEAYFQQQFPHKRILRIDSETVADPQHPAYGIVERLHTAVRDYDLIIATPTIGTGVDLNVQGHFVAVFGIFQGTTPDAEARQALARVRESVPRYIWARPFGAGKIGNGSCDYREVARSTTRNLELNLHLLKEIDFDLDRSYDPITLRTWAKMAARVNTSLWDFRAELQRGLQAEGHQVTVLQAGECLASTPVKPALMQIQAQHREQEAHQVCSAEEITATSYQQLKAKRSKSAQERSMERKYALQQRYGVEVTPGLVLKDADGWYPKIRLHYYLLNDIELVQHRDRQELKGHLERGNQKLALQDIRLLGAQVQALRSLGLPELLAAGREVRGSDALVQQIASLAVGYARDLKTVLNLTFTDAMTPIQIVQTLLSKLGLKLRRLKQERLPDGTRERVYQYEAPTDGREAIFSAWAARELEWKERFGTPLYIDF</sequence>
<proteinExistence type="predicted"/>
<dbReference type="AlphaFoldDB" id="B8HZA8"/>
<dbReference type="CDD" id="cd01029">
    <property type="entry name" value="TOPRIM_primases"/>
    <property type="match status" value="1"/>
</dbReference>
<feature type="domain" description="DUF3854" evidence="1">
    <location>
        <begin position="159"/>
        <end position="275"/>
    </location>
</feature>
<organism evidence="2">
    <name type="scientific">Cyanothece sp. (strain PCC 7425 / ATCC 29141)</name>
    <dbReference type="NCBI Taxonomy" id="395961"/>
    <lineage>
        <taxon>Bacteria</taxon>
        <taxon>Bacillati</taxon>
        <taxon>Cyanobacteriota</taxon>
        <taxon>Cyanophyceae</taxon>
        <taxon>Gomontiellales</taxon>
        <taxon>Cyanothecaceae</taxon>
        <taxon>Cyanothece</taxon>
    </lineage>
</organism>
<name>B8HZA8_CYAP4</name>